<feature type="compositionally biased region" description="Basic residues" evidence="1">
    <location>
        <begin position="99"/>
        <end position="108"/>
    </location>
</feature>
<feature type="compositionally biased region" description="Basic residues" evidence="1">
    <location>
        <begin position="1"/>
        <end position="10"/>
    </location>
</feature>
<comment type="caution">
    <text evidence="3">The sequence shown here is derived from an EMBL/GenBank/DDBJ whole genome shotgun (WGS) entry which is preliminary data.</text>
</comment>
<dbReference type="InterPro" id="IPR024983">
    <property type="entry name" value="CHAT_dom"/>
</dbReference>
<feature type="compositionally biased region" description="Gly residues" evidence="1">
    <location>
        <begin position="32"/>
        <end position="51"/>
    </location>
</feature>
<feature type="compositionally biased region" description="Low complexity" evidence="1">
    <location>
        <begin position="12"/>
        <end position="31"/>
    </location>
</feature>
<feature type="region of interest" description="Disordered" evidence="1">
    <location>
        <begin position="83"/>
        <end position="113"/>
    </location>
</feature>
<evidence type="ECO:0000313" key="3">
    <source>
        <dbReference type="EMBL" id="MDQ2584887.1"/>
    </source>
</evidence>
<reference evidence="3 4" key="1">
    <citation type="submission" date="2017-06" db="EMBL/GenBank/DDBJ databases">
        <title>Cultured bacterium strain Saccharothrix yanglingensis Hhs.015.</title>
        <authorList>
            <person name="Xia Y."/>
        </authorList>
    </citation>
    <scope>NUCLEOTIDE SEQUENCE [LARGE SCALE GENOMIC DNA]</scope>
    <source>
        <strain evidence="3 4">Hhs.015</strain>
    </source>
</reference>
<sequence length="585" mass="60282">MLRRGRRGVRGGRAVARGARHGVVARGRAGAPRGGGDGGGAAGAGRAGPGPGAARRARGGGGAAEVPARAAARAVGGAGVRARDAVGVPGDPGGGGRGAGRRVPRPRGGRGVAGRLRRGVAGRLRGGGGTRRAGVAARAAAGRGRPAVRGVRVLRRGRPRVRLGRFRAAAQGAGGPGRAVRARPLDRRGRPAVRVPGARGPGGAVVVTVQLKLVDADDLYVSWRWEHLPAEPRVLVLPRERVAGVLAEWAAAVPSPLPGEGALAALRRSLAEGPLVDRAREADLSTRLAAALIPAQLAGELNSALARGVRPHLRVLPSPSTALVPWEALRVDDGTRAVHDLDISVLPPATVANDPDRAVSPFDPRGPVVEVLDPRVPGFPDDSALGAVLGAPRRTEVARDALEGALARASRFVYVGHVTTGGHGLDARLHLSCTAATTGRAALLGDHRPLTAADVVLGHRPGAPRPWRIPNRVALIACESGGDLRFAEPSGLVTAMVNGGAEHVTATRWTLPTDEGLRRLVPAFPATPVLPSIVRAVDEAHRAPVPAAALNEWQRGLATRWEETGDPTCSPLLWGAFTTTWAPVR</sequence>
<evidence type="ECO:0000313" key="4">
    <source>
        <dbReference type="Proteomes" id="UP001225605"/>
    </source>
</evidence>
<evidence type="ECO:0000256" key="1">
    <source>
        <dbReference type="SAM" id="MobiDB-lite"/>
    </source>
</evidence>
<accession>A0ABU0WYE7</accession>
<feature type="region of interest" description="Disordered" evidence="1">
    <location>
        <begin position="1"/>
        <end position="65"/>
    </location>
</feature>
<feature type="domain" description="CHAT" evidence="2">
    <location>
        <begin position="285"/>
        <end position="578"/>
    </location>
</feature>
<organism evidence="3 4">
    <name type="scientific">Saccharothrix yanglingensis</name>
    <dbReference type="NCBI Taxonomy" id="659496"/>
    <lineage>
        <taxon>Bacteria</taxon>
        <taxon>Bacillati</taxon>
        <taxon>Actinomycetota</taxon>
        <taxon>Actinomycetes</taxon>
        <taxon>Pseudonocardiales</taxon>
        <taxon>Pseudonocardiaceae</taxon>
        <taxon>Saccharothrix</taxon>
    </lineage>
</organism>
<gene>
    <name evidence="3" type="ORF">CKY47_13025</name>
</gene>
<dbReference type="Proteomes" id="UP001225605">
    <property type="component" value="Unassembled WGS sequence"/>
</dbReference>
<protein>
    <recommendedName>
        <fullName evidence="2">CHAT domain-containing protein</fullName>
    </recommendedName>
</protein>
<keyword evidence="4" id="KW-1185">Reference proteome</keyword>
<proteinExistence type="predicted"/>
<dbReference type="Pfam" id="PF12770">
    <property type="entry name" value="CHAT"/>
    <property type="match status" value="1"/>
</dbReference>
<evidence type="ECO:0000259" key="2">
    <source>
        <dbReference type="Pfam" id="PF12770"/>
    </source>
</evidence>
<dbReference type="EMBL" id="NSDM01000005">
    <property type="protein sequence ID" value="MDQ2584887.1"/>
    <property type="molecule type" value="Genomic_DNA"/>
</dbReference>
<name>A0ABU0WYE7_9PSEU</name>